<dbReference type="PROSITE" id="PS01149">
    <property type="entry name" value="PSI_RSU"/>
    <property type="match status" value="1"/>
</dbReference>
<proteinExistence type="inferred from homology"/>
<dbReference type="PANTHER" id="PTHR47683:SF3">
    <property type="entry name" value="RIBOSOMAL LARGE SUBUNIT PSEUDOURIDINE SYNTHASE B"/>
    <property type="match status" value="1"/>
</dbReference>
<keyword evidence="3 5" id="KW-0694">RNA-binding</keyword>
<evidence type="ECO:0000313" key="10">
    <source>
        <dbReference type="Proteomes" id="UP001215503"/>
    </source>
</evidence>
<evidence type="ECO:0000256" key="5">
    <source>
        <dbReference type="PROSITE-ProRule" id="PRU00182"/>
    </source>
</evidence>
<keyword evidence="4 6" id="KW-0413">Isomerase</keyword>
<dbReference type="EC" id="5.4.99.-" evidence="6"/>
<feature type="region of interest" description="Disordered" evidence="7">
    <location>
        <begin position="238"/>
        <end position="260"/>
    </location>
</feature>
<evidence type="ECO:0000256" key="2">
    <source>
        <dbReference type="ARBA" id="ARBA00008348"/>
    </source>
</evidence>
<dbReference type="SMART" id="SM00363">
    <property type="entry name" value="S4"/>
    <property type="match status" value="1"/>
</dbReference>
<comment type="caution">
    <text evidence="9">The sequence shown here is derived from an EMBL/GenBank/DDBJ whole genome shotgun (WGS) entry which is preliminary data.</text>
</comment>
<dbReference type="InterPro" id="IPR000748">
    <property type="entry name" value="PsdUridine_synth_RsuA/RluB/E/F"/>
</dbReference>
<dbReference type="InterPro" id="IPR036986">
    <property type="entry name" value="S4_RNA-bd_sf"/>
</dbReference>
<dbReference type="InterPro" id="IPR020094">
    <property type="entry name" value="TruA/RsuA/RluB/E/F_N"/>
</dbReference>
<comment type="catalytic activity">
    <reaction evidence="1">
        <text>a uridine in RNA = a pseudouridine in RNA</text>
        <dbReference type="Rhea" id="RHEA:48348"/>
        <dbReference type="Rhea" id="RHEA-COMP:12068"/>
        <dbReference type="Rhea" id="RHEA-COMP:12069"/>
        <dbReference type="ChEBI" id="CHEBI:65314"/>
        <dbReference type="ChEBI" id="CHEBI:65315"/>
    </reaction>
</comment>
<evidence type="ECO:0000256" key="3">
    <source>
        <dbReference type="ARBA" id="ARBA00022884"/>
    </source>
</evidence>
<dbReference type="EMBL" id="JARHUD010000005">
    <property type="protein sequence ID" value="MDF2096289.1"/>
    <property type="molecule type" value="Genomic_DNA"/>
</dbReference>
<dbReference type="InterPro" id="IPR042092">
    <property type="entry name" value="PsdUridine_s_RsuA/RluB/E/F_cat"/>
</dbReference>
<dbReference type="Gene3D" id="3.30.70.1560">
    <property type="entry name" value="Alpha-L RNA-binding motif"/>
    <property type="match status" value="1"/>
</dbReference>
<dbReference type="Gene3D" id="3.30.70.580">
    <property type="entry name" value="Pseudouridine synthase I, catalytic domain, N-terminal subdomain"/>
    <property type="match status" value="1"/>
</dbReference>
<sequence length="260" mass="28718">MAEIETGERIAKVIARSGLCSRREAEALIEQGRVDLDGQTVQEPGTKVLPGQRVTVDGEALAAAEPAGLWRFHKPKGLLTTERDPQGRPTIYDRLPAGLPRIMPVGRLDLNSEGLLLLTNDGGLKRRLELPATGWLRRYRVRVYGRVQQSDLDRLSHGVTIDGVVYGAVQARLDSQSGSNAWLTFRLREGKNREVRKLCDHLGYRVNRLLRVAYGPFQLGALPEGELEEVPAKVLREQLGTAATPAPGKIDSGGHARRRR</sequence>
<organism evidence="9 10">
    <name type="scientific">Aquibaculum arenosum</name>
    <dbReference type="NCBI Taxonomy" id="3032591"/>
    <lineage>
        <taxon>Bacteria</taxon>
        <taxon>Pseudomonadati</taxon>
        <taxon>Pseudomonadota</taxon>
        <taxon>Alphaproteobacteria</taxon>
        <taxon>Rhodospirillales</taxon>
        <taxon>Rhodovibrionaceae</taxon>
        <taxon>Aquibaculum</taxon>
    </lineage>
</organism>
<dbReference type="Proteomes" id="UP001215503">
    <property type="component" value="Unassembled WGS sequence"/>
</dbReference>
<protein>
    <recommendedName>
        <fullName evidence="6">Pseudouridine synthase</fullName>
        <ecNumber evidence="6">5.4.99.-</ecNumber>
    </recommendedName>
</protein>
<dbReference type="InterPro" id="IPR002942">
    <property type="entry name" value="S4_RNA-bd"/>
</dbReference>
<dbReference type="Pfam" id="PF01479">
    <property type="entry name" value="S4"/>
    <property type="match status" value="1"/>
</dbReference>
<evidence type="ECO:0000256" key="1">
    <source>
        <dbReference type="ARBA" id="ARBA00000073"/>
    </source>
</evidence>
<dbReference type="CDD" id="cd00165">
    <property type="entry name" value="S4"/>
    <property type="match status" value="1"/>
</dbReference>
<name>A0ABT5YMW9_9PROT</name>
<accession>A0ABT5YMW9</accession>
<dbReference type="InterPro" id="IPR006145">
    <property type="entry name" value="PsdUridine_synth_RsuA/RluA"/>
</dbReference>
<dbReference type="InterPro" id="IPR050343">
    <property type="entry name" value="RsuA_PseudoU_synthase"/>
</dbReference>
<evidence type="ECO:0000313" key="9">
    <source>
        <dbReference type="EMBL" id="MDF2096289.1"/>
    </source>
</evidence>
<dbReference type="PROSITE" id="PS50889">
    <property type="entry name" value="S4"/>
    <property type="match status" value="1"/>
</dbReference>
<dbReference type="PANTHER" id="PTHR47683">
    <property type="entry name" value="PSEUDOURIDINE SYNTHASE FAMILY PROTEIN-RELATED"/>
    <property type="match status" value="1"/>
</dbReference>
<evidence type="ECO:0000256" key="6">
    <source>
        <dbReference type="RuleBase" id="RU003887"/>
    </source>
</evidence>
<dbReference type="Pfam" id="PF00849">
    <property type="entry name" value="PseudoU_synth_2"/>
    <property type="match status" value="1"/>
</dbReference>
<reference evidence="9 10" key="1">
    <citation type="submission" date="2023-03" db="EMBL/GenBank/DDBJ databases">
        <title>Fodinicurvata sp. CAU 1616 isolated from sea sendiment.</title>
        <authorList>
            <person name="Kim W."/>
        </authorList>
    </citation>
    <scope>NUCLEOTIDE SEQUENCE [LARGE SCALE GENOMIC DNA]</scope>
    <source>
        <strain evidence="9 10">CAU 1616</strain>
    </source>
</reference>
<gene>
    <name evidence="9" type="ORF">P2G67_09910</name>
</gene>
<dbReference type="RefSeq" id="WP_275822555.1">
    <property type="nucleotide sequence ID" value="NZ_JARHUD010000005.1"/>
</dbReference>
<keyword evidence="10" id="KW-1185">Reference proteome</keyword>
<comment type="similarity">
    <text evidence="2 6">Belongs to the pseudouridine synthase RsuA family.</text>
</comment>
<dbReference type="NCBIfam" id="TIGR00093">
    <property type="entry name" value="pseudouridine synthase"/>
    <property type="match status" value="1"/>
</dbReference>
<feature type="domain" description="RNA-binding S4" evidence="8">
    <location>
        <begin position="8"/>
        <end position="65"/>
    </location>
</feature>
<evidence type="ECO:0000259" key="8">
    <source>
        <dbReference type="SMART" id="SM00363"/>
    </source>
</evidence>
<dbReference type="Gene3D" id="3.10.290.10">
    <property type="entry name" value="RNA-binding S4 domain"/>
    <property type="match status" value="1"/>
</dbReference>
<dbReference type="SUPFAM" id="SSF55120">
    <property type="entry name" value="Pseudouridine synthase"/>
    <property type="match status" value="1"/>
</dbReference>
<dbReference type="SUPFAM" id="SSF55174">
    <property type="entry name" value="Alpha-L RNA-binding motif"/>
    <property type="match status" value="1"/>
</dbReference>
<evidence type="ECO:0000256" key="7">
    <source>
        <dbReference type="SAM" id="MobiDB-lite"/>
    </source>
</evidence>
<dbReference type="InterPro" id="IPR020103">
    <property type="entry name" value="PsdUridine_synth_cat_dom_sf"/>
</dbReference>
<dbReference type="InterPro" id="IPR018496">
    <property type="entry name" value="PsdUridine_synth_RsuA/RluB_CS"/>
</dbReference>
<evidence type="ECO:0000256" key="4">
    <source>
        <dbReference type="ARBA" id="ARBA00023235"/>
    </source>
</evidence>